<sequence>MSERDRTTAETATDYDPNPGERGKWLSAVIGLLGLWMLAQAVLFELAASQFWNDVLVGALFLVVGAYNYYRRSNERIGNVAAAAVAALVGLWLIVAPFVLGVDAGATETANDLGFWNDVVVGLIAAVIGGYSAYKARDRREDVRRTAT</sequence>
<feature type="domain" description="SPW repeat-containing integral membrane" evidence="2">
    <location>
        <begin position="25"/>
        <end position="129"/>
    </location>
</feature>
<accession>A0A1H1BCE9</accession>
<evidence type="ECO:0000313" key="6">
    <source>
        <dbReference type="Proteomes" id="UP000255421"/>
    </source>
</evidence>
<dbReference type="InterPro" id="IPR005530">
    <property type="entry name" value="SPW"/>
</dbReference>
<reference evidence="5" key="1">
    <citation type="submission" date="2016-10" db="EMBL/GenBank/DDBJ databases">
        <authorList>
            <person name="Varghese N."/>
            <person name="Submissions S."/>
        </authorList>
    </citation>
    <scope>NUCLEOTIDE SEQUENCE [LARGE SCALE GENOMIC DNA]</scope>
    <source>
        <strain evidence="5">CGMCC 1.12397</strain>
    </source>
</reference>
<feature type="transmembrane region" description="Helical" evidence="1">
    <location>
        <begin position="50"/>
        <end position="70"/>
    </location>
</feature>
<evidence type="ECO:0000259" key="2">
    <source>
        <dbReference type="Pfam" id="PF03779"/>
    </source>
</evidence>
<organism evidence="4 5">
    <name type="scientific">Halopelagius longus</name>
    <dbReference type="NCBI Taxonomy" id="1236180"/>
    <lineage>
        <taxon>Archaea</taxon>
        <taxon>Methanobacteriati</taxon>
        <taxon>Methanobacteriota</taxon>
        <taxon>Stenosarchaea group</taxon>
        <taxon>Halobacteria</taxon>
        <taxon>Halobacteriales</taxon>
        <taxon>Haloferacaceae</taxon>
    </lineage>
</organism>
<keyword evidence="6" id="KW-1185">Reference proteome</keyword>
<protein>
    <submittedName>
        <fullName evidence="4">SPW repeat-containing protein</fullName>
    </submittedName>
</protein>
<proteinExistence type="predicted"/>
<gene>
    <name evidence="3" type="ORF">DWB78_02750</name>
    <name evidence="4" type="ORF">SAMN05216278_1736</name>
</gene>
<evidence type="ECO:0000313" key="3">
    <source>
        <dbReference type="EMBL" id="RDI70732.1"/>
    </source>
</evidence>
<feature type="transmembrane region" description="Helical" evidence="1">
    <location>
        <begin position="114"/>
        <end position="134"/>
    </location>
</feature>
<dbReference type="Proteomes" id="UP000199289">
    <property type="component" value="Unassembled WGS sequence"/>
</dbReference>
<dbReference type="EMBL" id="QQST01000001">
    <property type="protein sequence ID" value="RDI70732.1"/>
    <property type="molecule type" value="Genomic_DNA"/>
</dbReference>
<keyword evidence="1" id="KW-0472">Membrane</keyword>
<dbReference type="Pfam" id="PF03779">
    <property type="entry name" value="SPW"/>
    <property type="match status" value="1"/>
</dbReference>
<evidence type="ECO:0000256" key="1">
    <source>
        <dbReference type="SAM" id="Phobius"/>
    </source>
</evidence>
<keyword evidence="1" id="KW-0812">Transmembrane</keyword>
<evidence type="ECO:0000313" key="5">
    <source>
        <dbReference type="Proteomes" id="UP000199289"/>
    </source>
</evidence>
<feature type="transmembrane region" description="Helical" evidence="1">
    <location>
        <begin position="25"/>
        <end position="44"/>
    </location>
</feature>
<dbReference type="AlphaFoldDB" id="A0A1H1BCE9"/>
<name>A0A1H1BCE9_9EURY</name>
<dbReference type="RefSeq" id="WP_092535914.1">
    <property type="nucleotide sequence ID" value="NZ_FNKQ01000002.1"/>
</dbReference>
<dbReference type="OrthoDB" id="169701at2157"/>
<evidence type="ECO:0000313" key="4">
    <source>
        <dbReference type="EMBL" id="SDQ49577.1"/>
    </source>
</evidence>
<feature type="transmembrane region" description="Helical" evidence="1">
    <location>
        <begin position="77"/>
        <end position="102"/>
    </location>
</feature>
<reference evidence="3 6" key="3">
    <citation type="submission" date="2018-07" db="EMBL/GenBank/DDBJ databases">
        <title>Genome sequence of extremly halophilic archaeon Halopelagius longus strain BC12-B1.</title>
        <authorList>
            <person name="Zhang X."/>
        </authorList>
    </citation>
    <scope>NUCLEOTIDE SEQUENCE [LARGE SCALE GENOMIC DNA]</scope>
    <source>
        <strain evidence="3 6">BC12-B1</strain>
    </source>
</reference>
<dbReference type="Proteomes" id="UP000255421">
    <property type="component" value="Unassembled WGS sequence"/>
</dbReference>
<dbReference type="EMBL" id="FNKQ01000002">
    <property type="protein sequence ID" value="SDQ49577.1"/>
    <property type="molecule type" value="Genomic_DNA"/>
</dbReference>
<keyword evidence="1" id="KW-1133">Transmembrane helix</keyword>
<reference evidence="4" key="2">
    <citation type="submission" date="2016-10" db="EMBL/GenBank/DDBJ databases">
        <authorList>
            <person name="de Groot N.N."/>
        </authorList>
    </citation>
    <scope>NUCLEOTIDE SEQUENCE [LARGE SCALE GENOMIC DNA]</scope>
    <source>
        <strain evidence="4">CGMCC 1.12397</strain>
    </source>
</reference>